<dbReference type="Proteomes" id="UP000190188">
    <property type="component" value="Unassembled WGS sequence"/>
</dbReference>
<dbReference type="OrthoDB" id="9785080at2"/>
<dbReference type="PROSITE" id="PS50929">
    <property type="entry name" value="ABC_TM1F"/>
    <property type="match status" value="1"/>
</dbReference>
<dbReference type="InterPro" id="IPR036640">
    <property type="entry name" value="ABC1_TM_sf"/>
</dbReference>
<dbReference type="GO" id="GO:0005524">
    <property type="term" value="F:ATP binding"/>
    <property type="evidence" value="ECO:0007669"/>
    <property type="project" value="UniProtKB-KW"/>
</dbReference>
<dbReference type="InterPro" id="IPR027417">
    <property type="entry name" value="P-loop_NTPase"/>
</dbReference>
<dbReference type="InterPro" id="IPR011527">
    <property type="entry name" value="ABC1_TM_dom"/>
</dbReference>
<keyword evidence="6 7" id="KW-0472">Membrane</keyword>
<evidence type="ECO:0000256" key="2">
    <source>
        <dbReference type="ARBA" id="ARBA00022692"/>
    </source>
</evidence>
<protein>
    <recommendedName>
        <fullName evidence="12">ABC transporter</fullName>
    </recommendedName>
</protein>
<comment type="subcellular location">
    <subcellularLocation>
        <location evidence="1">Cell membrane</location>
        <topology evidence="1">Multi-pass membrane protein</topology>
    </subcellularLocation>
</comment>
<dbReference type="GO" id="GO:0015421">
    <property type="term" value="F:ABC-type oligopeptide transporter activity"/>
    <property type="evidence" value="ECO:0007669"/>
    <property type="project" value="TreeGrafter"/>
</dbReference>
<evidence type="ECO:0000313" key="11">
    <source>
        <dbReference type="Proteomes" id="UP000190188"/>
    </source>
</evidence>
<evidence type="ECO:0000313" key="10">
    <source>
        <dbReference type="EMBL" id="OPA80842.1"/>
    </source>
</evidence>
<dbReference type="Pfam" id="PF00005">
    <property type="entry name" value="ABC_tran"/>
    <property type="match status" value="1"/>
</dbReference>
<evidence type="ECO:0000256" key="3">
    <source>
        <dbReference type="ARBA" id="ARBA00022741"/>
    </source>
</evidence>
<evidence type="ECO:0000256" key="6">
    <source>
        <dbReference type="ARBA" id="ARBA00023136"/>
    </source>
</evidence>
<dbReference type="SUPFAM" id="SSF52540">
    <property type="entry name" value="P-loop containing nucleoside triphosphate hydrolases"/>
    <property type="match status" value="1"/>
</dbReference>
<name>A0A1T2XLZ7_9BACL</name>
<evidence type="ECO:0008006" key="12">
    <source>
        <dbReference type="Google" id="ProtNLM"/>
    </source>
</evidence>
<feature type="transmembrane region" description="Helical" evidence="7">
    <location>
        <begin position="19"/>
        <end position="40"/>
    </location>
</feature>
<feature type="domain" description="ABC transporter" evidence="8">
    <location>
        <begin position="333"/>
        <end position="558"/>
    </location>
</feature>
<dbReference type="GO" id="GO:0005886">
    <property type="term" value="C:plasma membrane"/>
    <property type="evidence" value="ECO:0007669"/>
    <property type="project" value="UniProtKB-SubCell"/>
</dbReference>
<gene>
    <name evidence="10" type="ORF">BVG16_00355</name>
</gene>
<dbReference type="EMBL" id="MSZX01000001">
    <property type="protein sequence ID" value="OPA80842.1"/>
    <property type="molecule type" value="Genomic_DNA"/>
</dbReference>
<dbReference type="RefSeq" id="WP_078496524.1">
    <property type="nucleotide sequence ID" value="NZ_MSZX01000001.1"/>
</dbReference>
<organism evidence="10 11">
    <name type="scientific">Paenibacillus selenitireducens</name>
    <dbReference type="NCBI Taxonomy" id="1324314"/>
    <lineage>
        <taxon>Bacteria</taxon>
        <taxon>Bacillati</taxon>
        <taxon>Bacillota</taxon>
        <taxon>Bacilli</taxon>
        <taxon>Bacillales</taxon>
        <taxon>Paenibacillaceae</taxon>
        <taxon>Paenibacillus</taxon>
    </lineage>
</organism>
<evidence type="ECO:0000256" key="4">
    <source>
        <dbReference type="ARBA" id="ARBA00022840"/>
    </source>
</evidence>
<dbReference type="SMART" id="SM00382">
    <property type="entry name" value="AAA"/>
    <property type="match status" value="1"/>
</dbReference>
<dbReference type="GO" id="GO:0016887">
    <property type="term" value="F:ATP hydrolysis activity"/>
    <property type="evidence" value="ECO:0007669"/>
    <property type="project" value="InterPro"/>
</dbReference>
<feature type="domain" description="ABC transmembrane type-1" evidence="9">
    <location>
        <begin position="20"/>
        <end position="300"/>
    </location>
</feature>
<keyword evidence="4" id="KW-0067">ATP-binding</keyword>
<dbReference type="Gene3D" id="1.20.1560.10">
    <property type="entry name" value="ABC transporter type 1, transmembrane domain"/>
    <property type="match status" value="1"/>
</dbReference>
<evidence type="ECO:0000259" key="9">
    <source>
        <dbReference type="PROSITE" id="PS50929"/>
    </source>
</evidence>
<dbReference type="SUPFAM" id="SSF90123">
    <property type="entry name" value="ABC transporter transmembrane region"/>
    <property type="match status" value="1"/>
</dbReference>
<dbReference type="CDD" id="cd03228">
    <property type="entry name" value="ABCC_MRP_Like"/>
    <property type="match status" value="1"/>
</dbReference>
<feature type="transmembrane region" description="Helical" evidence="7">
    <location>
        <begin position="52"/>
        <end position="73"/>
    </location>
</feature>
<feature type="transmembrane region" description="Helical" evidence="7">
    <location>
        <begin position="141"/>
        <end position="172"/>
    </location>
</feature>
<sequence>MSKHNEIIIDRLKDVKSQIIWIILLTVVAALLELTIPFLMQKIIDSGIMKKDFEFVVIISVCLVLLYSIMAILNSCINLMFAKSSVKVITNFKKEIITRLLRYPVSFFDKNKTGYVISRVDEIDSLNSLFSPVLMSFFKSMISFIGAFLVILTIRWELLIAAIISMPVIFLISRHTSKRVLNTSKELNESAAEAQGEIHEDIAGLSEMKNFNLENHKENEIKRYYNIIAKKIMKRNISTVIGNEAVSLFSLIFKSLFIVLISYFIINDKLTVGSYFSLLAYISNLFTPVQMFSSINLSIQPAFAVLSRINYFMDNEIEAGSNGTIMIDSIDKIQFKNVSFTYPETDCEILQNINIELSEGKKLFVYGPNGSGKTTIIKLILGFYTNYQGDILINGYNLRDININAMRKKIGIVSQKIYLFSGSIMDNIKQWDDEITDEEVYNILEKYDLSGVLKDEKYKNHPISESGKNLSGGQMQEIALSRAVLRQPSLFIFDEPTANLDSLKKEKFIQLLNKLNNKLCIIITHDDFLMSQMDLEQDLLLDLSETETLRKREEACQI</sequence>
<reference evidence="10 11" key="1">
    <citation type="submission" date="2017-01" db="EMBL/GenBank/DDBJ databases">
        <title>Genome analysis of Paenibacillus selenitrireducens ES3-24.</title>
        <authorList>
            <person name="Xu D."/>
            <person name="Yao R."/>
            <person name="Zheng S."/>
        </authorList>
    </citation>
    <scope>NUCLEOTIDE SEQUENCE [LARGE SCALE GENOMIC DNA]</scope>
    <source>
        <strain evidence="10 11">ES3-24</strain>
    </source>
</reference>
<accession>A0A1T2XLZ7</accession>
<dbReference type="CDD" id="cd07346">
    <property type="entry name" value="ABC_6TM_exporters"/>
    <property type="match status" value="1"/>
</dbReference>
<dbReference type="AlphaFoldDB" id="A0A1T2XLZ7"/>
<dbReference type="PANTHER" id="PTHR43394">
    <property type="entry name" value="ATP-DEPENDENT PERMEASE MDL1, MITOCHONDRIAL"/>
    <property type="match status" value="1"/>
</dbReference>
<evidence type="ECO:0000259" key="8">
    <source>
        <dbReference type="PROSITE" id="PS50893"/>
    </source>
</evidence>
<keyword evidence="3" id="KW-0547">Nucleotide-binding</keyword>
<keyword evidence="5 7" id="KW-1133">Transmembrane helix</keyword>
<proteinExistence type="predicted"/>
<dbReference type="PROSITE" id="PS50893">
    <property type="entry name" value="ABC_TRANSPORTER_2"/>
    <property type="match status" value="1"/>
</dbReference>
<keyword evidence="11" id="KW-1185">Reference proteome</keyword>
<dbReference type="Gene3D" id="3.40.50.300">
    <property type="entry name" value="P-loop containing nucleotide triphosphate hydrolases"/>
    <property type="match status" value="1"/>
</dbReference>
<dbReference type="InterPro" id="IPR003593">
    <property type="entry name" value="AAA+_ATPase"/>
</dbReference>
<feature type="transmembrane region" description="Helical" evidence="7">
    <location>
        <begin position="240"/>
        <end position="266"/>
    </location>
</feature>
<dbReference type="Pfam" id="PF00664">
    <property type="entry name" value="ABC_membrane"/>
    <property type="match status" value="1"/>
</dbReference>
<comment type="caution">
    <text evidence="10">The sequence shown here is derived from an EMBL/GenBank/DDBJ whole genome shotgun (WGS) entry which is preliminary data.</text>
</comment>
<dbReference type="STRING" id="1324314.BVG16_00355"/>
<dbReference type="InterPro" id="IPR003439">
    <property type="entry name" value="ABC_transporter-like_ATP-bd"/>
</dbReference>
<keyword evidence="2 7" id="KW-0812">Transmembrane</keyword>
<dbReference type="PANTHER" id="PTHR43394:SF1">
    <property type="entry name" value="ATP-BINDING CASSETTE SUB-FAMILY B MEMBER 10, MITOCHONDRIAL"/>
    <property type="match status" value="1"/>
</dbReference>
<evidence type="ECO:0000256" key="7">
    <source>
        <dbReference type="SAM" id="Phobius"/>
    </source>
</evidence>
<dbReference type="InterPro" id="IPR039421">
    <property type="entry name" value="Type_1_exporter"/>
</dbReference>
<evidence type="ECO:0000256" key="5">
    <source>
        <dbReference type="ARBA" id="ARBA00022989"/>
    </source>
</evidence>
<evidence type="ECO:0000256" key="1">
    <source>
        <dbReference type="ARBA" id="ARBA00004651"/>
    </source>
</evidence>